<comment type="caution">
    <text evidence="2">The sequence shown here is derived from an EMBL/GenBank/DDBJ whole genome shotgun (WGS) entry which is preliminary data.</text>
</comment>
<evidence type="ECO:0000256" key="1">
    <source>
        <dbReference type="SAM" id="Phobius"/>
    </source>
</evidence>
<reference evidence="2 3" key="1">
    <citation type="submission" date="2013-02" db="EMBL/GenBank/DDBJ databases">
        <authorList>
            <person name="Fiebig A."/>
            <person name="Goeker M."/>
            <person name="Klenk H.-P.P."/>
        </authorList>
    </citation>
    <scope>NUCLEOTIDE SEQUENCE [LARGE SCALE GENOMIC DNA]</scope>
    <source>
        <strain evidence="2 3">DSM 19309</strain>
    </source>
</reference>
<gene>
    <name evidence="2" type="ORF">Rumeso_01666</name>
</gene>
<keyword evidence="1" id="KW-1133">Transmembrane helix</keyword>
<evidence type="ECO:0000313" key="3">
    <source>
        <dbReference type="Proteomes" id="UP000019666"/>
    </source>
</evidence>
<dbReference type="Proteomes" id="UP000019666">
    <property type="component" value="Unassembled WGS sequence"/>
</dbReference>
<accession>A0A017HRC4</accession>
<feature type="transmembrane region" description="Helical" evidence="1">
    <location>
        <begin position="6"/>
        <end position="24"/>
    </location>
</feature>
<keyword evidence="3" id="KW-1185">Reference proteome</keyword>
<keyword evidence="1" id="KW-0812">Transmembrane</keyword>
<name>A0A017HRC4_9RHOB</name>
<evidence type="ECO:0000313" key="2">
    <source>
        <dbReference type="EMBL" id="EYD76708.1"/>
    </source>
</evidence>
<protein>
    <recommendedName>
        <fullName evidence="4">Flp pilus assembly protein, pilin Flp</fullName>
    </recommendedName>
</protein>
<dbReference type="HOGENOM" id="CLU_3204830_0_0_5"/>
<dbReference type="AlphaFoldDB" id="A0A017HRC4"/>
<proteinExistence type="predicted"/>
<organism evidence="2 3">
    <name type="scientific">Rubellimicrobium mesophilum DSM 19309</name>
    <dbReference type="NCBI Taxonomy" id="442562"/>
    <lineage>
        <taxon>Bacteria</taxon>
        <taxon>Pseudomonadati</taxon>
        <taxon>Pseudomonadota</taxon>
        <taxon>Alphaproteobacteria</taxon>
        <taxon>Rhodobacterales</taxon>
        <taxon>Roseobacteraceae</taxon>
        <taxon>Rubellimicrobium</taxon>
    </lineage>
</organism>
<dbReference type="STRING" id="442562.Rumeso_01666"/>
<evidence type="ECO:0008006" key="4">
    <source>
        <dbReference type="Google" id="ProtNLM"/>
    </source>
</evidence>
<keyword evidence="1" id="KW-0472">Membrane</keyword>
<sequence length="45" mass="4511">MTLVEYGIALFLAVSVGAAGLMGLGGKVEDKINAACDTLDPSCVP</sequence>
<dbReference type="EMBL" id="AOSK01000041">
    <property type="protein sequence ID" value="EYD76708.1"/>
    <property type="molecule type" value="Genomic_DNA"/>
</dbReference>